<keyword evidence="2" id="KW-1185">Reference proteome</keyword>
<dbReference type="RefSeq" id="WP_284317195.1">
    <property type="nucleotide sequence ID" value="NZ_BSPC01000101.1"/>
</dbReference>
<organism evidence="1 2">
    <name type="scientific">Labrys miyagiensis</name>
    <dbReference type="NCBI Taxonomy" id="346912"/>
    <lineage>
        <taxon>Bacteria</taxon>
        <taxon>Pseudomonadati</taxon>
        <taxon>Pseudomonadota</taxon>
        <taxon>Alphaproteobacteria</taxon>
        <taxon>Hyphomicrobiales</taxon>
        <taxon>Xanthobacteraceae</taxon>
        <taxon>Labrys</taxon>
    </lineage>
</organism>
<evidence type="ECO:0000313" key="1">
    <source>
        <dbReference type="EMBL" id="GLS24278.1"/>
    </source>
</evidence>
<dbReference type="EMBL" id="BSPC01000101">
    <property type="protein sequence ID" value="GLS24278.1"/>
    <property type="molecule type" value="Genomic_DNA"/>
</dbReference>
<proteinExistence type="predicted"/>
<dbReference type="Proteomes" id="UP001156882">
    <property type="component" value="Unassembled WGS sequence"/>
</dbReference>
<evidence type="ECO:0000313" key="2">
    <source>
        <dbReference type="Proteomes" id="UP001156882"/>
    </source>
</evidence>
<reference evidence="2" key="1">
    <citation type="journal article" date="2019" name="Int. J. Syst. Evol. Microbiol.">
        <title>The Global Catalogue of Microorganisms (GCM) 10K type strain sequencing project: providing services to taxonomists for standard genome sequencing and annotation.</title>
        <authorList>
            <consortium name="The Broad Institute Genomics Platform"/>
            <consortium name="The Broad Institute Genome Sequencing Center for Infectious Disease"/>
            <person name="Wu L."/>
            <person name="Ma J."/>
        </authorList>
    </citation>
    <scope>NUCLEOTIDE SEQUENCE [LARGE SCALE GENOMIC DNA]</scope>
    <source>
        <strain evidence="2">NBRC 101365</strain>
    </source>
</reference>
<protein>
    <submittedName>
        <fullName evidence="1">Uncharacterized protein</fullName>
    </submittedName>
</protein>
<gene>
    <name evidence="1" type="ORF">GCM10007874_73000</name>
</gene>
<comment type="caution">
    <text evidence="1">The sequence shown here is derived from an EMBL/GenBank/DDBJ whole genome shotgun (WGS) entry which is preliminary data.</text>
</comment>
<accession>A0ABQ6CWT7</accession>
<sequence>MSRDEESRIRLKPGRIRGDGVATTTFFTEVRKVSRQRHGEE</sequence>
<name>A0ABQ6CWT7_9HYPH</name>